<organism evidence="1 2">
    <name type="scientific">Chitinimonas lacunae</name>
    <dbReference type="NCBI Taxonomy" id="1963018"/>
    <lineage>
        <taxon>Bacteria</taxon>
        <taxon>Pseudomonadati</taxon>
        <taxon>Pseudomonadota</taxon>
        <taxon>Betaproteobacteria</taxon>
        <taxon>Neisseriales</taxon>
        <taxon>Chitinibacteraceae</taxon>
        <taxon>Chitinimonas</taxon>
    </lineage>
</organism>
<proteinExistence type="predicted"/>
<evidence type="ECO:0000313" key="1">
    <source>
        <dbReference type="EMBL" id="MFC4160652.1"/>
    </source>
</evidence>
<comment type="caution">
    <text evidence="1">The sequence shown here is derived from an EMBL/GenBank/DDBJ whole genome shotgun (WGS) entry which is preliminary data.</text>
</comment>
<dbReference type="RefSeq" id="WP_378165714.1">
    <property type="nucleotide sequence ID" value="NZ_JBHSBU010000001.1"/>
</dbReference>
<dbReference type="EMBL" id="JBHSBU010000001">
    <property type="protein sequence ID" value="MFC4160652.1"/>
    <property type="molecule type" value="Genomic_DNA"/>
</dbReference>
<protein>
    <recommendedName>
        <fullName evidence="3">Pilus assembly protein PilX</fullName>
    </recommendedName>
</protein>
<dbReference type="Proteomes" id="UP001595791">
    <property type="component" value="Unassembled WGS sequence"/>
</dbReference>
<gene>
    <name evidence="1" type="ORF">ACFOW7_15030</name>
</gene>
<keyword evidence="2" id="KW-1185">Reference proteome</keyword>
<name>A0ABV8MR39_9NEIS</name>
<evidence type="ECO:0008006" key="3">
    <source>
        <dbReference type="Google" id="ProtNLM"/>
    </source>
</evidence>
<reference evidence="2" key="1">
    <citation type="journal article" date="2019" name="Int. J. Syst. Evol. Microbiol.">
        <title>The Global Catalogue of Microorganisms (GCM) 10K type strain sequencing project: providing services to taxonomists for standard genome sequencing and annotation.</title>
        <authorList>
            <consortium name="The Broad Institute Genomics Platform"/>
            <consortium name="The Broad Institute Genome Sequencing Center for Infectious Disease"/>
            <person name="Wu L."/>
            <person name="Ma J."/>
        </authorList>
    </citation>
    <scope>NUCLEOTIDE SEQUENCE [LARGE SCALE GENOMIC DNA]</scope>
    <source>
        <strain evidence="2">LMG 29894</strain>
    </source>
</reference>
<accession>A0ABV8MR39</accession>
<sequence length="222" mass="23271">MKTASLRKQNGLILFIALVVLLLMSLAAVGLVKTMDAGTSVVGNLALKQTAVAAGDRGFEAALAWLEAQHKTNPALFNANQASLGYSAVRPNTPTGDAAWFKNDSTWSNAPVAHSLDASGNPVSSTADDLGNTVRYLIVRQCREAKAASPDHCLISVKPADGARDSSNCKKSNGADCSLDGGNEASLGKLATIRSVYYAIYVQVSGTRNTRTVLHSLVAQPL</sequence>
<evidence type="ECO:0000313" key="2">
    <source>
        <dbReference type="Proteomes" id="UP001595791"/>
    </source>
</evidence>